<accession>A0A1H2PV48</accession>
<keyword evidence="5 13" id="KW-0812">Transmembrane</keyword>
<dbReference type="GO" id="GO:0004222">
    <property type="term" value="F:metalloendopeptidase activity"/>
    <property type="evidence" value="ECO:0007669"/>
    <property type="project" value="InterPro"/>
</dbReference>
<evidence type="ECO:0000256" key="4">
    <source>
        <dbReference type="ARBA" id="ARBA00022670"/>
    </source>
</evidence>
<evidence type="ECO:0000256" key="7">
    <source>
        <dbReference type="ARBA" id="ARBA00022801"/>
    </source>
</evidence>
<organism evidence="15 16">
    <name type="scientific">Chitinasiproducens palmae</name>
    <dbReference type="NCBI Taxonomy" id="1770053"/>
    <lineage>
        <taxon>Bacteria</taxon>
        <taxon>Pseudomonadati</taxon>
        <taxon>Pseudomonadota</taxon>
        <taxon>Betaproteobacteria</taxon>
        <taxon>Burkholderiales</taxon>
        <taxon>Burkholderiaceae</taxon>
        <taxon>Chitinasiproducens</taxon>
    </lineage>
</organism>
<feature type="domain" description="Peptidase M48" evidence="14">
    <location>
        <begin position="303"/>
        <end position="474"/>
    </location>
</feature>
<protein>
    <submittedName>
        <fullName evidence="15">Zn-dependent protease with chaperone function</fullName>
    </submittedName>
</protein>
<keyword evidence="3" id="KW-1003">Cell membrane</keyword>
<feature type="transmembrane region" description="Helical" evidence="13">
    <location>
        <begin position="554"/>
        <end position="574"/>
    </location>
</feature>
<feature type="transmembrane region" description="Helical" evidence="13">
    <location>
        <begin position="586"/>
        <end position="606"/>
    </location>
</feature>
<feature type="transmembrane region" description="Helical" evidence="13">
    <location>
        <begin position="160"/>
        <end position="187"/>
    </location>
</feature>
<dbReference type="PANTHER" id="PTHR43221">
    <property type="entry name" value="PROTEASE HTPX"/>
    <property type="match status" value="1"/>
</dbReference>
<feature type="transmembrane region" description="Helical" evidence="13">
    <location>
        <begin position="16"/>
        <end position="36"/>
    </location>
</feature>
<keyword evidence="9 13" id="KW-1133">Transmembrane helix</keyword>
<evidence type="ECO:0000256" key="13">
    <source>
        <dbReference type="SAM" id="Phobius"/>
    </source>
</evidence>
<keyword evidence="6" id="KW-0479">Metal-binding</keyword>
<comment type="subcellular location">
    <subcellularLocation>
        <location evidence="2">Cell membrane</location>
        <topology evidence="2">Multi-pass membrane protein</topology>
    </subcellularLocation>
</comment>
<dbReference type="InterPro" id="IPR001915">
    <property type="entry name" value="Peptidase_M48"/>
</dbReference>
<evidence type="ECO:0000313" key="16">
    <source>
        <dbReference type="Proteomes" id="UP000243719"/>
    </source>
</evidence>
<keyword evidence="16" id="KW-1185">Reference proteome</keyword>
<feature type="transmembrane region" description="Helical" evidence="13">
    <location>
        <begin position="199"/>
        <end position="219"/>
    </location>
</feature>
<evidence type="ECO:0000256" key="8">
    <source>
        <dbReference type="ARBA" id="ARBA00022833"/>
    </source>
</evidence>
<evidence type="ECO:0000256" key="11">
    <source>
        <dbReference type="ARBA" id="ARBA00023136"/>
    </source>
</evidence>
<keyword evidence="10" id="KW-0482">Metalloprotease</keyword>
<evidence type="ECO:0000259" key="14">
    <source>
        <dbReference type="Pfam" id="PF01435"/>
    </source>
</evidence>
<dbReference type="STRING" id="1770053.SAMN05216551_11556"/>
<gene>
    <name evidence="15" type="ORF">SAMN05216551_11556</name>
</gene>
<evidence type="ECO:0000256" key="10">
    <source>
        <dbReference type="ARBA" id="ARBA00023049"/>
    </source>
</evidence>
<sequence>MSSGGIIRHLSRSRRVLSLLAATLLFPLAGVFVGIWEQQRATADWIDFENEHLRLARLVAQLEARMPPGAPPDFTIQFRRRGQLYGGPYAITQARAARDEAATLSTLMSIRRMLPPVVSWAAGLAGVLSAAVLVAGGLLGRFGRASRETLVRGFAAMRRVLPPVLALRITLGTVAFVAAVAFEAAALAQPGLGSAEMKMIAVAIAAVLASLWVAGKTLLRLRHALAAFEPDPLPMLGRPVGPAEAPGLWRLVTELATKLDALAPESIVVGLTEGFSVSAGPKILEPAEQALDGRTLYVPLPYLALLRPDEIATIISHELAHFAGGDTSYSLRFLPIYAGVDRSLSAVADGAASGSAFGLLRPAMRLGSFVMDQFHYAVRHWSREREFAADALSVRPTSPDAAMRALLRTGAVTPRVNETLDHAIEFPHAAPADLVTASIETALARGLDDPGEHLGIEQAHPTDTHPTTRDRLARFGGSLTPTLLAAAAAPPEPDAHQTLARYFADPARVCENATADFVGVVREHHHVYQAHLEATAAEVGEEARVLFDNSRRPAIFCSAVGAVFLLASLALAILGFPGLSRPEAHVVAWFACAPGAVFAAVGIVRLRRGERVLLTLRPDALVIPALDRPLPWHDIADLDMHMRYNGIGIRLLLPPEAPFPQCTQRSRALKLDTERRIITLRIGVPRKMAPRQVAELLGLYRRAAQARTLLTEHHARPTEPTDFPLPPETRHDATV</sequence>
<evidence type="ECO:0000256" key="3">
    <source>
        <dbReference type="ARBA" id="ARBA00022475"/>
    </source>
</evidence>
<feature type="region of interest" description="Disordered" evidence="12">
    <location>
        <begin position="711"/>
        <end position="735"/>
    </location>
</feature>
<dbReference type="CDD" id="cd07328">
    <property type="entry name" value="M48_Ste24p_like"/>
    <property type="match status" value="1"/>
</dbReference>
<keyword evidence="8" id="KW-0862">Zinc</keyword>
<evidence type="ECO:0000256" key="2">
    <source>
        <dbReference type="ARBA" id="ARBA00004651"/>
    </source>
</evidence>
<evidence type="ECO:0000256" key="6">
    <source>
        <dbReference type="ARBA" id="ARBA00022723"/>
    </source>
</evidence>
<dbReference type="InterPro" id="IPR050083">
    <property type="entry name" value="HtpX_protease"/>
</dbReference>
<feature type="transmembrane region" description="Helical" evidence="13">
    <location>
        <begin position="117"/>
        <end position="139"/>
    </location>
</feature>
<dbReference type="GO" id="GO:0005886">
    <property type="term" value="C:plasma membrane"/>
    <property type="evidence" value="ECO:0007669"/>
    <property type="project" value="UniProtKB-SubCell"/>
</dbReference>
<dbReference type="Proteomes" id="UP000243719">
    <property type="component" value="Unassembled WGS sequence"/>
</dbReference>
<dbReference type="GO" id="GO:0006508">
    <property type="term" value="P:proteolysis"/>
    <property type="evidence" value="ECO:0007669"/>
    <property type="project" value="UniProtKB-KW"/>
</dbReference>
<evidence type="ECO:0000256" key="1">
    <source>
        <dbReference type="ARBA" id="ARBA00001947"/>
    </source>
</evidence>
<dbReference type="GO" id="GO:0046872">
    <property type="term" value="F:metal ion binding"/>
    <property type="evidence" value="ECO:0007669"/>
    <property type="project" value="UniProtKB-KW"/>
</dbReference>
<keyword evidence="11 13" id="KW-0472">Membrane</keyword>
<dbReference type="PANTHER" id="PTHR43221:SF1">
    <property type="entry name" value="PROTEASE HTPX"/>
    <property type="match status" value="1"/>
</dbReference>
<name>A0A1H2PV48_9BURK</name>
<dbReference type="EMBL" id="FNLO01000015">
    <property type="protein sequence ID" value="SDV51136.1"/>
    <property type="molecule type" value="Genomic_DNA"/>
</dbReference>
<evidence type="ECO:0000256" key="9">
    <source>
        <dbReference type="ARBA" id="ARBA00022989"/>
    </source>
</evidence>
<dbReference type="RefSeq" id="WP_211435387.1">
    <property type="nucleotide sequence ID" value="NZ_FNLO01000015.1"/>
</dbReference>
<keyword evidence="4 15" id="KW-0645">Protease</keyword>
<evidence type="ECO:0000256" key="5">
    <source>
        <dbReference type="ARBA" id="ARBA00022692"/>
    </source>
</evidence>
<proteinExistence type="predicted"/>
<keyword evidence="7" id="KW-0378">Hydrolase</keyword>
<dbReference type="Pfam" id="PF01435">
    <property type="entry name" value="Peptidase_M48"/>
    <property type="match status" value="1"/>
</dbReference>
<reference evidence="16" key="1">
    <citation type="submission" date="2016-09" db="EMBL/GenBank/DDBJ databases">
        <authorList>
            <person name="Varghese N."/>
            <person name="Submissions S."/>
        </authorList>
    </citation>
    <scope>NUCLEOTIDE SEQUENCE [LARGE SCALE GENOMIC DNA]</scope>
    <source>
        <strain evidence="16">JS23</strain>
    </source>
</reference>
<comment type="cofactor">
    <cofactor evidence="1">
        <name>Zn(2+)</name>
        <dbReference type="ChEBI" id="CHEBI:29105"/>
    </cofactor>
</comment>
<evidence type="ECO:0000313" key="15">
    <source>
        <dbReference type="EMBL" id="SDV51136.1"/>
    </source>
</evidence>
<evidence type="ECO:0000256" key="12">
    <source>
        <dbReference type="SAM" id="MobiDB-lite"/>
    </source>
</evidence>
<dbReference type="AlphaFoldDB" id="A0A1H2PV48"/>